<reference evidence="1 2" key="1">
    <citation type="submission" date="2014-12" db="EMBL/GenBank/DDBJ databases">
        <title>Genome sequence of Flavobacterium anhuiense RCM74.</title>
        <authorList>
            <person name="Kim J.F."/>
            <person name="Song J.Y."/>
            <person name="Kwak M.-J."/>
            <person name="Lee S.-W."/>
        </authorList>
    </citation>
    <scope>NUCLEOTIDE SEQUENCE [LARGE SCALE GENOMIC DNA]</scope>
    <source>
        <strain evidence="1 2">RCM74</strain>
    </source>
</reference>
<sequence length="42" mass="5103">MVLIQKTSKQFSKNSSFFKTPKTIYLIYNVFSLKYNYYNVRV</sequence>
<dbReference type="EMBL" id="JUIV01000019">
    <property type="protein sequence ID" value="RYJ37094.1"/>
    <property type="molecule type" value="Genomic_DNA"/>
</dbReference>
<evidence type="ECO:0000313" key="1">
    <source>
        <dbReference type="EMBL" id="RYJ37094.1"/>
    </source>
</evidence>
<dbReference type="AlphaFoldDB" id="A0A444VUM3"/>
<accession>A0A444VUM3</accession>
<comment type="caution">
    <text evidence="1">The sequence shown here is derived from an EMBL/GenBank/DDBJ whole genome shotgun (WGS) entry which is preliminary data.</text>
</comment>
<evidence type="ECO:0000313" key="2">
    <source>
        <dbReference type="Proteomes" id="UP000290433"/>
    </source>
</evidence>
<gene>
    <name evidence="1" type="ORF">NU08_3848</name>
</gene>
<dbReference type="Proteomes" id="UP000290433">
    <property type="component" value="Unassembled WGS sequence"/>
</dbReference>
<organism evidence="1 2">
    <name type="scientific">Flavobacterium anhuiense</name>
    <dbReference type="NCBI Taxonomy" id="459526"/>
    <lineage>
        <taxon>Bacteria</taxon>
        <taxon>Pseudomonadati</taxon>
        <taxon>Bacteroidota</taxon>
        <taxon>Flavobacteriia</taxon>
        <taxon>Flavobacteriales</taxon>
        <taxon>Flavobacteriaceae</taxon>
        <taxon>Flavobacterium</taxon>
    </lineage>
</organism>
<protein>
    <submittedName>
        <fullName evidence="1">Uncharacterized protein</fullName>
    </submittedName>
</protein>
<name>A0A444VUM3_9FLAO</name>
<proteinExistence type="predicted"/>